<name>A0A8J7W9B5_9EURY</name>
<gene>
    <name evidence="3" type="ORF">RJ53_10475</name>
</gene>
<evidence type="ECO:0000313" key="3">
    <source>
        <dbReference type="EMBL" id="MBR1369878.1"/>
    </source>
</evidence>
<evidence type="ECO:0000259" key="2">
    <source>
        <dbReference type="PROSITE" id="PS50093"/>
    </source>
</evidence>
<comment type="caution">
    <text evidence="3">The sequence shown here is derived from an EMBL/GenBank/DDBJ whole genome shotgun (WGS) entry which is preliminary data.</text>
</comment>
<dbReference type="InterPro" id="IPR000601">
    <property type="entry name" value="PKD_dom"/>
</dbReference>
<protein>
    <recommendedName>
        <fullName evidence="2">PKD domain-containing protein</fullName>
    </recommendedName>
</protein>
<keyword evidence="4" id="KW-1185">Reference proteome</keyword>
<sequence length="456" mass="49720">MVGGASAAGSPSADFYATPKNGSAPLAVAFTDASTGDASGWAWYFGEQIIDPEWTEISTDAGWSPRGGHSMVALSDGSILLMGGIEDGAYTHDVWRSEDAGTTWSLIADAPRWPPRVSHSSLLLQDGSILIMGGLFWDGGQYLDYNDVWRSTTKGAHWTKVTDEAAWTARDGLTSLLLHDGSILVMGGWDRTGQKNDVWRSNNKGISWSQISYRAEWPARTYHSSLLLPDGSIVLMGGYVEDEGEWSYYNDVWRSTDNGATWIEMTSDAGWSARDGHTSVALPDGSILLMGGRDDDTRYNDLWLSTDSGATWTEITPEAGWHARDRQDSLLLPDGSILVTGGWHYDGNDEFTYFNDVWRLETASSMIQNPSHLYSAPGSYSVTLRAFNAAGFSTLTKGDFITVTDPAPPERPAPPATPEPEETPVQTPTPEESPVVYAPVLLMIAGLILCAMRKEE</sequence>
<dbReference type="InterPro" id="IPR013783">
    <property type="entry name" value="Ig-like_fold"/>
</dbReference>
<dbReference type="PANTHER" id="PTHR23244">
    <property type="entry name" value="KELCH REPEAT DOMAIN"/>
    <property type="match status" value="1"/>
</dbReference>
<organism evidence="3 4">
    <name type="scientific">Methanocalculus chunghsingensis</name>
    <dbReference type="NCBI Taxonomy" id="156457"/>
    <lineage>
        <taxon>Archaea</taxon>
        <taxon>Methanobacteriati</taxon>
        <taxon>Methanobacteriota</taxon>
        <taxon>Stenosarchaea group</taxon>
        <taxon>Methanomicrobia</taxon>
        <taxon>Methanomicrobiales</taxon>
        <taxon>Methanocalculaceae</taxon>
        <taxon>Methanocalculus</taxon>
    </lineage>
</organism>
<dbReference type="CDD" id="cd15482">
    <property type="entry name" value="Sialidase_non-viral"/>
    <property type="match status" value="1"/>
</dbReference>
<dbReference type="Gene3D" id="2.60.40.10">
    <property type="entry name" value="Immunoglobulins"/>
    <property type="match status" value="1"/>
</dbReference>
<dbReference type="Pfam" id="PF24681">
    <property type="entry name" value="Kelch_KLHDC2_KLHL20_DRC7"/>
    <property type="match status" value="1"/>
</dbReference>
<dbReference type="SUPFAM" id="SSF117281">
    <property type="entry name" value="Kelch motif"/>
    <property type="match status" value="1"/>
</dbReference>
<feature type="compositionally biased region" description="Pro residues" evidence="1">
    <location>
        <begin position="406"/>
        <end position="418"/>
    </location>
</feature>
<feature type="region of interest" description="Disordered" evidence="1">
    <location>
        <begin position="404"/>
        <end position="432"/>
    </location>
</feature>
<dbReference type="EMBL" id="JWHL01000023">
    <property type="protein sequence ID" value="MBR1369878.1"/>
    <property type="molecule type" value="Genomic_DNA"/>
</dbReference>
<dbReference type="InterPro" id="IPR015915">
    <property type="entry name" value="Kelch-typ_b-propeller"/>
</dbReference>
<dbReference type="Gene3D" id="2.120.10.80">
    <property type="entry name" value="Kelch-type beta propeller"/>
    <property type="match status" value="1"/>
</dbReference>
<dbReference type="InterPro" id="IPR035986">
    <property type="entry name" value="PKD_dom_sf"/>
</dbReference>
<reference evidence="3" key="1">
    <citation type="submission" date="2014-12" db="EMBL/GenBank/DDBJ databases">
        <authorList>
            <person name="Huang H.-H."/>
            <person name="Chen S.-C."/>
            <person name="Lai M.-C."/>
        </authorList>
    </citation>
    <scope>NUCLEOTIDE SEQUENCE</scope>
    <source>
        <strain evidence="3">K1F9705b</strain>
    </source>
</reference>
<evidence type="ECO:0000256" key="1">
    <source>
        <dbReference type="SAM" id="MobiDB-lite"/>
    </source>
</evidence>
<proteinExistence type="predicted"/>
<dbReference type="CDD" id="cd00146">
    <property type="entry name" value="PKD"/>
    <property type="match status" value="1"/>
</dbReference>
<dbReference type="AlphaFoldDB" id="A0A8J7W9B5"/>
<dbReference type="Gene3D" id="2.130.10.10">
    <property type="entry name" value="YVTN repeat-like/Quinoprotein amine dehydrogenase"/>
    <property type="match status" value="1"/>
</dbReference>
<accession>A0A8J7W9B5</accession>
<feature type="compositionally biased region" description="Low complexity" evidence="1">
    <location>
        <begin position="423"/>
        <end position="432"/>
    </location>
</feature>
<evidence type="ECO:0000313" key="4">
    <source>
        <dbReference type="Proteomes" id="UP000730161"/>
    </source>
</evidence>
<dbReference type="PROSITE" id="PS50093">
    <property type="entry name" value="PKD"/>
    <property type="match status" value="1"/>
</dbReference>
<dbReference type="Proteomes" id="UP000730161">
    <property type="component" value="Unassembled WGS sequence"/>
</dbReference>
<dbReference type="InterPro" id="IPR015943">
    <property type="entry name" value="WD40/YVTN_repeat-like_dom_sf"/>
</dbReference>
<feature type="domain" description="PKD" evidence="2">
    <location>
        <begin position="358"/>
        <end position="396"/>
    </location>
</feature>
<dbReference type="SUPFAM" id="SSF49299">
    <property type="entry name" value="PKD domain"/>
    <property type="match status" value="2"/>
</dbReference>
<dbReference type="PANTHER" id="PTHR23244:SF471">
    <property type="entry name" value="GUANINE NUCLEOTIDE-BINDING PROTEIN SUBUNIT BETA 1-RELATED"/>
    <property type="match status" value="1"/>
</dbReference>